<dbReference type="InterPro" id="IPR011022">
    <property type="entry name" value="Arrestin_C-like"/>
</dbReference>
<accession>A0AAD2HEZ0</accession>
<evidence type="ECO:0000256" key="1">
    <source>
        <dbReference type="SAM" id="MobiDB-lite"/>
    </source>
</evidence>
<dbReference type="PANTHER" id="PTHR11188">
    <property type="entry name" value="ARRESTIN DOMAIN CONTAINING PROTEIN"/>
    <property type="match status" value="1"/>
</dbReference>
<evidence type="ECO:0000313" key="3">
    <source>
        <dbReference type="EMBL" id="CAK5273693.1"/>
    </source>
</evidence>
<dbReference type="Gene3D" id="2.60.40.640">
    <property type="match status" value="1"/>
</dbReference>
<evidence type="ECO:0000313" key="4">
    <source>
        <dbReference type="Proteomes" id="UP001295794"/>
    </source>
</evidence>
<evidence type="ECO:0000259" key="2">
    <source>
        <dbReference type="SMART" id="SM01017"/>
    </source>
</evidence>
<dbReference type="PANTHER" id="PTHR11188:SF17">
    <property type="entry name" value="FI21816P1"/>
    <property type="match status" value="1"/>
</dbReference>
<dbReference type="InterPro" id="IPR014756">
    <property type="entry name" value="Ig_E-set"/>
</dbReference>
<dbReference type="InterPro" id="IPR050357">
    <property type="entry name" value="Arrestin_domain-protein"/>
</dbReference>
<dbReference type="GO" id="GO:0030674">
    <property type="term" value="F:protein-macromolecule adaptor activity"/>
    <property type="evidence" value="ECO:0007669"/>
    <property type="project" value="TreeGrafter"/>
</dbReference>
<proteinExistence type="predicted"/>
<feature type="region of interest" description="Disordered" evidence="1">
    <location>
        <begin position="273"/>
        <end position="312"/>
    </location>
</feature>
<name>A0AAD2HEZ0_9AGAR</name>
<organism evidence="3 4">
    <name type="scientific">Mycena citricolor</name>
    <dbReference type="NCBI Taxonomy" id="2018698"/>
    <lineage>
        <taxon>Eukaryota</taxon>
        <taxon>Fungi</taxon>
        <taxon>Dikarya</taxon>
        <taxon>Basidiomycota</taxon>
        <taxon>Agaricomycotina</taxon>
        <taxon>Agaricomycetes</taxon>
        <taxon>Agaricomycetidae</taxon>
        <taxon>Agaricales</taxon>
        <taxon>Marasmiineae</taxon>
        <taxon>Mycenaceae</taxon>
        <taxon>Mycena</taxon>
    </lineage>
</organism>
<dbReference type="SMART" id="SM01017">
    <property type="entry name" value="Arrestin_C"/>
    <property type="match status" value="1"/>
</dbReference>
<dbReference type="GO" id="GO:0005829">
    <property type="term" value="C:cytosol"/>
    <property type="evidence" value="ECO:0007669"/>
    <property type="project" value="TreeGrafter"/>
</dbReference>
<dbReference type="Proteomes" id="UP001295794">
    <property type="component" value="Unassembled WGS sequence"/>
</dbReference>
<dbReference type="GO" id="GO:0031625">
    <property type="term" value="F:ubiquitin protein ligase binding"/>
    <property type="evidence" value="ECO:0007669"/>
    <property type="project" value="TreeGrafter"/>
</dbReference>
<protein>
    <recommendedName>
        <fullName evidence="2">Arrestin C-terminal-like domain-containing protein</fullName>
    </recommendedName>
</protein>
<dbReference type="InterPro" id="IPR011021">
    <property type="entry name" value="Arrestin-like_N"/>
</dbReference>
<dbReference type="EMBL" id="CAVNYO010000399">
    <property type="protein sequence ID" value="CAK5273693.1"/>
    <property type="molecule type" value="Genomic_DNA"/>
</dbReference>
<dbReference type="AlphaFoldDB" id="A0AAD2HEZ0"/>
<gene>
    <name evidence="3" type="ORF">MYCIT1_LOCUS20326</name>
</gene>
<dbReference type="Pfam" id="PF00339">
    <property type="entry name" value="Arrestin_N"/>
    <property type="match status" value="1"/>
</dbReference>
<comment type="caution">
    <text evidence="3">The sequence shown here is derived from an EMBL/GenBank/DDBJ whole genome shotgun (WGS) entry which is preliminary data.</text>
</comment>
<dbReference type="SUPFAM" id="SSF81296">
    <property type="entry name" value="E set domains"/>
    <property type="match status" value="1"/>
</dbReference>
<dbReference type="InterPro" id="IPR014752">
    <property type="entry name" value="Arrestin-like_C"/>
</dbReference>
<reference evidence="3" key="1">
    <citation type="submission" date="2023-11" db="EMBL/GenBank/DDBJ databases">
        <authorList>
            <person name="De Vega J J."/>
            <person name="De Vega J J."/>
        </authorList>
    </citation>
    <scope>NUCLEOTIDE SEQUENCE</scope>
</reference>
<dbReference type="GO" id="GO:0070086">
    <property type="term" value="P:ubiquitin-dependent endocytosis"/>
    <property type="evidence" value="ECO:0007669"/>
    <property type="project" value="TreeGrafter"/>
</dbReference>
<sequence>MLFFRSKNAHHDEGSHSNDQQLEVLLDHEYLFLSGTGLDVEPAHLSGRVVLNLSEPTTIRSVSLQFRGKTYLSVPPQDSQSTNNPPSTYVLCKHHWSFLEGRHKHSYTLQAGRHIFPFQLLLGGSLPSSIVTDAFGGAFVSYKLKATVERAGFSLNHNITATAPVYIIRSLSASALEYQQTLEIEHPWADKLLFSIAIPHKAWAAGDDLVALLKVSPLVKGVGVLSITTSVKETTKLYSRAESVTRTVASVTHEIVGGKAVVAKEPVDRKGKMPHFSLHRLGRSTPEPDEGAGPSNSRTSLRSEVARDPAQSEDDIVTALHLQLAPHLTPSHAFSPITVSHVIHWSLLVTNADGHLSELYCTLPIMLMDAQLLHQVQKHTRFARRLLFVGPDDKPQQSEENGELPSYIAHVRDRVANMFITDGNSLRVTNPWIHAGVSPTLVDGEDPKSSGTVTPLQLVSDTNDAYVPDPDHPVFLDWVSAELLISHGVSKMHTDSEPPSGTHTPRDREPAVPPLPPTPSAAAAAAAAPLAADGARIYTHDSPASHERSGIFTASMEPTSALSHPYWLLSHRPDPHAARVSSNDLQKRVREICVPAPQVGSSLLHRAFTEVPDYDVALKGFLGGVPPLTSTIGLPSYEEAERAGSPVRTGSPA</sequence>
<keyword evidence="4" id="KW-1185">Reference proteome</keyword>
<feature type="domain" description="Arrestin C-terminal-like" evidence="2">
    <location>
        <begin position="188"/>
        <end position="372"/>
    </location>
</feature>
<feature type="region of interest" description="Disordered" evidence="1">
    <location>
        <begin position="491"/>
        <end position="526"/>
    </location>
</feature>
<dbReference type="GO" id="GO:0005886">
    <property type="term" value="C:plasma membrane"/>
    <property type="evidence" value="ECO:0007669"/>
    <property type="project" value="TreeGrafter"/>
</dbReference>